<dbReference type="AlphaFoldDB" id="A0A0H4WS24"/>
<dbReference type="PATRIC" id="fig|1297742.4.peg.1092"/>
<dbReference type="KEGG" id="mym:A176_001077"/>
<evidence type="ECO:0000313" key="2">
    <source>
        <dbReference type="Proteomes" id="UP000009026"/>
    </source>
</evidence>
<reference evidence="1 2" key="1">
    <citation type="journal article" date="2016" name="PLoS ONE">
        <title>Complete Genome Sequence and Comparative Genomics of a Novel Myxobacterium Myxococcus hansupus.</title>
        <authorList>
            <person name="Sharma G."/>
            <person name="Narwani T."/>
            <person name="Subramanian S."/>
        </authorList>
    </citation>
    <scope>NUCLEOTIDE SEQUENCE [LARGE SCALE GENOMIC DNA]</scope>
    <source>
        <strain evidence="2">mixupus</strain>
    </source>
</reference>
<protein>
    <submittedName>
        <fullName evidence="1">Uncharacterized protein</fullName>
    </submittedName>
</protein>
<sequence length="92" mass="9775">MPQSPEERFGVTSARAARAAQRRDAADAFADQLGAGCVHVILPHVVLAVEGLEVPSLQTVSDKQLAYTRADRADAVEGFLSTMLARSCHAPT</sequence>
<dbReference type="EMBL" id="CP012109">
    <property type="protein sequence ID" value="AKQ64165.1"/>
    <property type="molecule type" value="Genomic_DNA"/>
</dbReference>
<name>A0A0H4WS24_9BACT</name>
<accession>A0A0H4WS24</accession>
<gene>
    <name evidence="1" type="ORF">A176_001077</name>
</gene>
<proteinExistence type="predicted"/>
<keyword evidence="2" id="KW-1185">Reference proteome</keyword>
<organism evidence="1 2">
    <name type="scientific">Pseudomyxococcus hansupus</name>
    <dbReference type="NCBI Taxonomy" id="1297742"/>
    <lineage>
        <taxon>Bacteria</taxon>
        <taxon>Pseudomonadati</taxon>
        <taxon>Myxococcota</taxon>
        <taxon>Myxococcia</taxon>
        <taxon>Myxococcales</taxon>
        <taxon>Cystobacterineae</taxon>
        <taxon>Myxococcaceae</taxon>
        <taxon>Pseudomyxococcus</taxon>
    </lineage>
</organism>
<evidence type="ECO:0000313" key="1">
    <source>
        <dbReference type="EMBL" id="AKQ64165.1"/>
    </source>
</evidence>
<dbReference type="Proteomes" id="UP000009026">
    <property type="component" value="Chromosome"/>
</dbReference>